<dbReference type="Proteomes" id="UP000326334">
    <property type="component" value="Chromosome"/>
</dbReference>
<name>A0ABX6C705_9LACO</name>
<evidence type="ECO:0000313" key="1">
    <source>
        <dbReference type="EMBL" id="QFP79400.1"/>
    </source>
</evidence>
<organism evidence="1 2">
    <name type="scientific">Latilactobacillus graminis</name>
    <dbReference type="NCBI Taxonomy" id="60519"/>
    <lineage>
        <taxon>Bacteria</taxon>
        <taxon>Bacillati</taxon>
        <taxon>Bacillota</taxon>
        <taxon>Bacilli</taxon>
        <taxon>Lactobacillales</taxon>
        <taxon>Lactobacillaceae</taxon>
        <taxon>Latilactobacillus</taxon>
    </lineage>
</organism>
<dbReference type="SUPFAM" id="SSF52540">
    <property type="entry name" value="P-loop containing nucleoside triphosphate hydrolases"/>
    <property type="match status" value="1"/>
</dbReference>
<evidence type="ECO:0000313" key="2">
    <source>
        <dbReference type="Proteomes" id="UP000326334"/>
    </source>
</evidence>
<proteinExistence type="predicted"/>
<keyword evidence="2" id="KW-1185">Reference proteome</keyword>
<accession>A0ABX6C705</accession>
<dbReference type="InterPro" id="IPR027417">
    <property type="entry name" value="P-loop_NTPase"/>
</dbReference>
<gene>
    <name evidence="1" type="ORF">LG542_03785</name>
</gene>
<protein>
    <recommendedName>
        <fullName evidence="3">ABC transporter domain-containing protein</fullName>
    </recommendedName>
</protein>
<dbReference type="EMBL" id="CP045007">
    <property type="protein sequence ID" value="QFP79400.1"/>
    <property type="molecule type" value="Genomic_DNA"/>
</dbReference>
<evidence type="ECO:0008006" key="3">
    <source>
        <dbReference type="Google" id="ProtNLM"/>
    </source>
</evidence>
<reference evidence="1 2" key="1">
    <citation type="submission" date="2019-10" db="EMBL/GenBank/DDBJ databases">
        <title>Genome sequencing of Lactobacillus graminis.</title>
        <authorList>
            <person name="Kim K."/>
        </authorList>
    </citation>
    <scope>NUCLEOTIDE SEQUENCE [LARGE SCALE GENOMIC DNA]</scope>
    <source>
        <strain evidence="1 2">LG542</strain>
    </source>
</reference>
<sequence>MIKMLNKQPLRLGEVYFSQPEMINQILQSAEQPYMIDYQMPKILPFATGWDNLLLPSKQVIPALKQLIKQHLKQVRDRLGTELTVVDQFWIQLIRGLASQHQLIVINHFLDELPPNDARQLLKDVKQVAAKWQIVIIITTNQEAIFNNFRAQVLN</sequence>